<name>C1BUA6_LEPSM</name>
<evidence type="ECO:0000256" key="1">
    <source>
        <dbReference type="ARBA" id="ARBA00008509"/>
    </source>
</evidence>
<dbReference type="CDD" id="cd06466">
    <property type="entry name" value="p23_CS_SGT1_like"/>
    <property type="match status" value="1"/>
</dbReference>
<dbReference type="InterPro" id="IPR044563">
    <property type="entry name" value="Sgt1-like"/>
</dbReference>
<protein>
    <submittedName>
        <fullName evidence="5">Suppressor of G2 allele of SKP1 homolog</fullName>
    </submittedName>
</protein>
<dbReference type="GO" id="GO:0051087">
    <property type="term" value="F:protein-folding chaperone binding"/>
    <property type="evidence" value="ECO:0007669"/>
    <property type="project" value="InterPro"/>
</dbReference>
<dbReference type="EMBL" id="BT078185">
    <property type="protein sequence ID" value="ACO12609.1"/>
    <property type="molecule type" value="mRNA"/>
</dbReference>
<dbReference type="PROSITE" id="PS51203">
    <property type="entry name" value="CS"/>
    <property type="match status" value="1"/>
</dbReference>
<dbReference type="InterPro" id="IPR007052">
    <property type="entry name" value="CS_dom"/>
</dbReference>
<dbReference type="InterPro" id="IPR008978">
    <property type="entry name" value="HSP20-like_chaperone"/>
</dbReference>
<feature type="domain" description="CS" evidence="4">
    <location>
        <begin position="164"/>
        <end position="253"/>
    </location>
</feature>
<gene>
    <name evidence="5" type="primary">SUGT1</name>
</gene>
<feature type="compositionally biased region" description="Basic and acidic residues" evidence="2">
    <location>
        <begin position="142"/>
        <end position="151"/>
    </location>
</feature>
<reference evidence="5" key="1">
    <citation type="submission" date="2009-06" db="EMBL/GenBank/DDBJ databases">
        <title>Lepeophtheirus salmonis ESTs and full-length cDNAs.</title>
        <authorList>
            <person name="Yasuike M."/>
            <person name="von Schalburg K."/>
            <person name="Cooper G."/>
            <person name="Leong J."/>
            <person name="Jones S.R.M."/>
            <person name="Koop B.F."/>
        </authorList>
    </citation>
    <scope>NUCLEOTIDE SEQUENCE</scope>
    <source>
        <strain evidence="5">Pacific form</strain>
        <tissue evidence="5">Whole</tissue>
    </source>
</reference>
<dbReference type="Gene3D" id="1.25.40.10">
    <property type="entry name" value="Tetratricopeptide repeat domain"/>
    <property type="match status" value="1"/>
</dbReference>
<feature type="domain" description="SGS" evidence="3">
    <location>
        <begin position="271"/>
        <end position="363"/>
    </location>
</feature>
<dbReference type="PROSITE" id="PS51048">
    <property type="entry name" value="SGS"/>
    <property type="match status" value="1"/>
</dbReference>
<feature type="region of interest" description="Disordered" evidence="2">
    <location>
        <begin position="127"/>
        <end position="168"/>
    </location>
</feature>
<evidence type="ECO:0000259" key="4">
    <source>
        <dbReference type="PROSITE" id="PS51203"/>
    </source>
</evidence>
<dbReference type="PANTHER" id="PTHR45862">
    <property type="entry name" value="PROTEIN SGT1 HOMOLOG"/>
    <property type="match status" value="1"/>
</dbReference>
<proteinExistence type="evidence at transcript level"/>
<comment type="similarity">
    <text evidence="1">Belongs to the SGT1 family.</text>
</comment>
<evidence type="ECO:0000313" key="5">
    <source>
        <dbReference type="EMBL" id="ACO12609.1"/>
    </source>
</evidence>
<dbReference type="Pfam" id="PF04969">
    <property type="entry name" value="CS"/>
    <property type="match status" value="1"/>
</dbReference>
<dbReference type="AlphaFoldDB" id="C1BUA6"/>
<evidence type="ECO:0000256" key="2">
    <source>
        <dbReference type="SAM" id="MobiDB-lite"/>
    </source>
</evidence>
<accession>C1BUA6</accession>
<dbReference type="Pfam" id="PF05002">
    <property type="entry name" value="SGS"/>
    <property type="match status" value="1"/>
</dbReference>
<dbReference type="InterPro" id="IPR011990">
    <property type="entry name" value="TPR-like_helical_dom_sf"/>
</dbReference>
<dbReference type="Gene3D" id="2.60.40.790">
    <property type="match status" value="1"/>
</dbReference>
<dbReference type="InterPro" id="IPR007699">
    <property type="entry name" value="SGS_dom"/>
</dbReference>
<organism evidence="5">
    <name type="scientific">Lepeophtheirus salmonis</name>
    <name type="common">Salmon louse</name>
    <name type="synonym">Caligus salmonis</name>
    <dbReference type="NCBI Taxonomy" id="72036"/>
    <lineage>
        <taxon>Eukaryota</taxon>
        <taxon>Metazoa</taxon>
        <taxon>Ecdysozoa</taxon>
        <taxon>Arthropoda</taxon>
        <taxon>Crustacea</taxon>
        <taxon>Multicrustacea</taxon>
        <taxon>Hexanauplia</taxon>
        <taxon>Copepoda</taxon>
        <taxon>Siphonostomatoida</taxon>
        <taxon>Caligidae</taxon>
        <taxon>Lepeophtheirus</taxon>
    </lineage>
</organism>
<evidence type="ECO:0000259" key="3">
    <source>
        <dbReference type="PROSITE" id="PS51048"/>
    </source>
</evidence>
<sequence>MDKERDKFYVQGNEAFVAEDYAKAIDFYTQSLSQRSSPDPDVLISRCHAFIKAEKYKEAKSDADLVISLNPCDVKARLRCGIACFHMGKYKEAREAFSEGHKIDKNDSGFKQWIVWCDDKIKKIEQNHAENEPTSSPPLPSDSKKIDENSHSSESPKSPPVDDTPKVTHGWYQTASSVVVEVRIKNLNGEDLKIEFRPTSFSIRARLPTGKDYFQEFNLFHPIISEESSYRITSNKVEINLKKAEGAHWPKLEGSGVDPIASITLSEEVKKIPHSYPTSSGKDWNKLEKELTKEAEDKLDGGEELDALFKKIYKDGNDDVRKAMNKSFMESGGTVLSTNWKDIQKEKVDVKPPEGVDFKSWKS</sequence>
<dbReference type="OrthoDB" id="1898560at2759"/>
<dbReference type="SUPFAM" id="SSF48452">
    <property type="entry name" value="TPR-like"/>
    <property type="match status" value="1"/>
</dbReference>
<dbReference type="SMART" id="SM00028">
    <property type="entry name" value="TPR"/>
    <property type="match status" value="3"/>
</dbReference>
<dbReference type="SUPFAM" id="SSF49764">
    <property type="entry name" value="HSP20-like chaperones"/>
    <property type="match status" value="1"/>
</dbReference>
<dbReference type="InterPro" id="IPR019734">
    <property type="entry name" value="TPR_rpt"/>
</dbReference>